<evidence type="ECO:0000256" key="4">
    <source>
        <dbReference type="ARBA" id="ARBA00022801"/>
    </source>
</evidence>
<dbReference type="CDD" id="cd06530">
    <property type="entry name" value="S26_SPase_I"/>
    <property type="match status" value="1"/>
</dbReference>
<organism evidence="8 9">
    <name type="scientific">Candidatus Portnoybacteria bacterium CG03_land_8_20_14_0_80_41_10</name>
    <dbReference type="NCBI Taxonomy" id="1974808"/>
    <lineage>
        <taxon>Bacteria</taxon>
        <taxon>Candidatus Portnoyibacteriota</taxon>
    </lineage>
</organism>
<dbReference type="Pfam" id="PF10502">
    <property type="entry name" value="Peptidase_S26"/>
    <property type="match status" value="1"/>
</dbReference>
<evidence type="ECO:0000256" key="1">
    <source>
        <dbReference type="ARBA" id="ARBA00000677"/>
    </source>
</evidence>
<evidence type="ECO:0000256" key="2">
    <source>
        <dbReference type="ARBA" id="ARBA00009370"/>
    </source>
</evidence>
<comment type="catalytic activity">
    <reaction evidence="1 6">
        <text>Cleavage of hydrophobic, N-terminal signal or leader sequences from secreted and periplasmic proteins.</text>
        <dbReference type="EC" id="3.4.21.89"/>
    </reaction>
</comment>
<accession>A0A2M7BU89</accession>
<name>A0A2M7BU89_9BACT</name>
<gene>
    <name evidence="8" type="primary">lepB</name>
    <name evidence="8" type="ORF">COS49_02155</name>
</gene>
<evidence type="ECO:0000259" key="7">
    <source>
        <dbReference type="Pfam" id="PF10502"/>
    </source>
</evidence>
<dbReference type="PROSITE" id="PS00760">
    <property type="entry name" value="SPASE_I_2"/>
    <property type="match status" value="1"/>
</dbReference>
<dbReference type="InterPro" id="IPR036286">
    <property type="entry name" value="LexA/Signal_pep-like_sf"/>
</dbReference>
<evidence type="ECO:0000256" key="3">
    <source>
        <dbReference type="ARBA" id="ARBA00013208"/>
    </source>
</evidence>
<comment type="subcellular location">
    <subcellularLocation>
        <location evidence="6">Membrane</location>
        <topology evidence="6">Single-pass type II membrane protein</topology>
    </subcellularLocation>
</comment>
<dbReference type="GO" id="GO:0006465">
    <property type="term" value="P:signal peptide processing"/>
    <property type="evidence" value="ECO:0007669"/>
    <property type="project" value="InterPro"/>
</dbReference>
<dbReference type="InterPro" id="IPR019533">
    <property type="entry name" value="Peptidase_S26"/>
</dbReference>
<keyword evidence="6" id="KW-0812">Transmembrane</keyword>
<dbReference type="NCBIfam" id="TIGR02227">
    <property type="entry name" value="sigpep_I_bact"/>
    <property type="match status" value="1"/>
</dbReference>
<dbReference type="PRINTS" id="PR00727">
    <property type="entry name" value="LEADERPTASE"/>
</dbReference>
<feature type="domain" description="Peptidase S26" evidence="7">
    <location>
        <begin position="9"/>
        <end position="170"/>
    </location>
</feature>
<feature type="active site" evidence="5">
    <location>
        <position position="82"/>
    </location>
</feature>
<evidence type="ECO:0000313" key="9">
    <source>
        <dbReference type="Proteomes" id="UP000229894"/>
    </source>
</evidence>
<dbReference type="InterPro" id="IPR019758">
    <property type="entry name" value="Pept_S26A_signal_pept_1_CS"/>
</dbReference>
<dbReference type="Gene3D" id="2.10.109.10">
    <property type="entry name" value="Umud Fragment, subunit A"/>
    <property type="match status" value="1"/>
</dbReference>
<dbReference type="PANTHER" id="PTHR43390">
    <property type="entry name" value="SIGNAL PEPTIDASE I"/>
    <property type="match status" value="1"/>
</dbReference>
<feature type="active site" evidence="5">
    <location>
        <position position="39"/>
    </location>
</feature>
<dbReference type="PROSITE" id="PS00761">
    <property type="entry name" value="SPASE_I_3"/>
    <property type="match status" value="1"/>
</dbReference>
<dbReference type="SUPFAM" id="SSF51306">
    <property type="entry name" value="LexA/Signal peptidase"/>
    <property type="match status" value="1"/>
</dbReference>
<keyword evidence="6" id="KW-1133">Transmembrane helix</keyword>
<keyword evidence="6" id="KW-0645">Protease</keyword>
<protein>
    <recommendedName>
        <fullName evidence="3 6">Signal peptidase I</fullName>
        <ecNumber evidence="3 6">3.4.21.89</ecNumber>
    </recommendedName>
</protein>
<evidence type="ECO:0000313" key="8">
    <source>
        <dbReference type="EMBL" id="PIV10137.1"/>
    </source>
</evidence>
<reference evidence="9" key="1">
    <citation type="submission" date="2017-09" db="EMBL/GenBank/DDBJ databases">
        <title>Depth-based differentiation of microbial function through sediment-hosted aquifers and enrichment of novel symbionts in the deep terrestrial subsurface.</title>
        <authorList>
            <person name="Probst A.J."/>
            <person name="Ladd B."/>
            <person name="Jarett J.K."/>
            <person name="Geller-Mcgrath D.E."/>
            <person name="Sieber C.M.K."/>
            <person name="Emerson J.B."/>
            <person name="Anantharaman K."/>
            <person name="Thomas B.C."/>
            <person name="Malmstrom R."/>
            <person name="Stieglmeier M."/>
            <person name="Klingl A."/>
            <person name="Woyke T."/>
            <person name="Ryan C.M."/>
            <person name="Banfield J.F."/>
        </authorList>
    </citation>
    <scope>NUCLEOTIDE SEQUENCE [LARGE SCALE GENOMIC DNA]</scope>
</reference>
<dbReference type="Proteomes" id="UP000229894">
    <property type="component" value="Unassembled WGS sequence"/>
</dbReference>
<dbReference type="PANTHER" id="PTHR43390:SF1">
    <property type="entry name" value="CHLOROPLAST PROCESSING PEPTIDASE"/>
    <property type="match status" value="1"/>
</dbReference>
<keyword evidence="4 6" id="KW-0378">Hydrolase</keyword>
<sequence>MKKAILFIWEIIKIVSISLAIIIPVRYYLIQPFFVRGASMTPNFDNGQYLVIDEIGYRLKEPQRGEVIVFKYPLDPSQYYIKRIVGLPGESVGINDGQVFIYEQDNPLGKVLDESGYLSTGVITWGETKIKLGPDEYFVLGDNRSASSDSRQWGVLNQGNIIGRVWLRAWPFDQLTVF</sequence>
<dbReference type="GO" id="GO:0009003">
    <property type="term" value="F:signal peptidase activity"/>
    <property type="evidence" value="ECO:0007669"/>
    <property type="project" value="UniProtKB-EC"/>
</dbReference>
<feature type="transmembrane region" description="Helical" evidence="6">
    <location>
        <begin position="6"/>
        <end position="29"/>
    </location>
</feature>
<keyword evidence="6" id="KW-0472">Membrane</keyword>
<comment type="caution">
    <text evidence="8">The sequence shown here is derived from an EMBL/GenBank/DDBJ whole genome shotgun (WGS) entry which is preliminary data.</text>
</comment>
<dbReference type="InterPro" id="IPR000223">
    <property type="entry name" value="Pept_S26A_signal_pept_1"/>
</dbReference>
<comment type="similarity">
    <text evidence="2 6">Belongs to the peptidase S26 family.</text>
</comment>
<proteinExistence type="inferred from homology"/>
<dbReference type="AlphaFoldDB" id="A0A2M7BU89"/>
<dbReference type="GO" id="GO:0004252">
    <property type="term" value="F:serine-type endopeptidase activity"/>
    <property type="evidence" value="ECO:0007669"/>
    <property type="project" value="InterPro"/>
</dbReference>
<dbReference type="EC" id="3.4.21.89" evidence="3 6"/>
<dbReference type="EMBL" id="PEUX01000044">
    <property type="protein sequence ID" value="PIV10137.1"/>
    <property type="molecule type" value="Genomic_DNA"/>
</dbReference>
<dbReference type="GO" id="GO:0016020">
    <property type="term" value="C:membrane"/>
    <property type="evidence" value="ECO:0007669"/>
    <property type="project" value="UniProtKB-SubCell"/>
</dbReference>
<dbReference type="InterPro" id="IPR019757">
    <property type="entry name" value="Pept_S26A_signal_pept_1_Lys-AS"/>
</dbReference>
<evidence type="ECO:0000256" key="5">
    <source>
        <dbReference type="PIRSR" id="PIRSR600223-1"/>
    </source>
</evidence>
<evidence type="ECO:0000256" key="6">
    <source>
        <dbReference type="RuleBase" id="RU362042"/>
    </source>
</evidence>